<comment type="catalytic activity">
    <reaction evidence="1">
        <text>[protein]-peptidylproline (omega=180) = [protein]-peptidylproline (omega=0)</text>
        <dbReference type="Rhea" id="RHEA:16237"/>
        <dbReference type="Rhea" id="RHEA-COMP:10747"/>
        <dbReference type="Rhea" id="RHEA-COMP:10748"/>
        <dbReference type="ChEBI" id="CHEBI:83833"/>
        <dbReference type="ChEBI" id="CHEBI:83834"/>
        <dbReference type="EC" id="5.2.1.8"/>
    </reaction>
</comment>
<evidence type="ECO:0000313" key="4">
    <source>
        <dbReference type="EMBL" id="GHP10721.1"/>
    </source>
</evidence>
<dbReference type="Pfam" id="PF00254">
    <property type="entry name" value="FKBP_C"/>
    <property type="match status" value="1"/>
</dbReference>
<comment type="caution">
    <text evidence="4">The sequence shown here is derived from an EMBL/GenBank/DDBJ whole genome shotgun (WGS) entry which is preliminary data.</text>
</comment>
<dbReference type="GO" id="GO:0003755">
    <property type="term" value="F:peptidyl-prolyl cis-trans isomerase activity"/>
    <property type="evidence" value="ECO:0007669"/>
    <property type="project" value="UniProtKB-KW"/>
</dbReference>
<dbReference type="SUPFAM" id="SSF54534">
    <property type="entry name" value="FKBP-like"/>
    <property type="match status" value="1"/>
</dbReference>
<evidence type="ECO:0000256" key="1">
    <source>
        <dbReference type="PROSITE-ProRule" id="PRU00277"/>
    </source>
</evidence>
<dbReference type="EMBL" id="BNJQ01000030">
    <property type="protein sequence ID" value="GHP10721.1"/>
    <property type="molecule type" value="Genomic_DNA"/>
</dbReference>
<dbReference type="EC" id="5.2.1.8" evidence="1"/>
<dbReference type="PANTHER" id="PTHR47414:SF1">
    <property type="entry name" value="PEPTIDYL-PROLYL CIS-TRANS ISOMERASE FKBP20-2, CHLOROPLASTIC"/>
    <property type="match status" value="1"/>
</dbReference>
<accession>A0A830HZ70</accession>
<reference evidence="4" key="1">
    <citation type="submission" date="2020-10" db="EMBL/GenBank/DDBJ databases">
        <title>Unveiling of a novel bifunctional photoreceptor, Dualchrome1, isolated from a cosmopolitan green alga.</title>
        <authorList>
            <person name="Suzuki S."/>
            <person name="Kawachi M."/>
        </authorList>
    </citation>
    <scope>NUCLEOTIDE SEQUENCE</scope>
    <source>
        <strain evidence="4">NIES 2893</strain>
    </source>
</reference>
<name>A0A830HZ70_9CHLO</name>
<feature type="domain" description="PPIase FKBP-type" evidence="3">
    <location>
        <begin position="203"/>
        <end position="291"/>
    </location>
</feature>
<proteinExistence type="predicted"/>
<dbReference type="InterPro" id="IPR046357">
    <property type="entry name" value="PPIase_dom_sf"/>
</dbReference>
<feature type="compositionally biased region" description="Low complexity" evidence="2">
    <location>
        <begin position="88"/>
        <end position="103"/>
    </location>
</feature>
<keyword evidence="1" id="KW-0413">Isomerase</keyword>
<dbReference type="PANTHER" id="PTHR47414">
    <property type="entry name" value="PEPTIDYL-PROLYL CIS-TRANS ISOMERASE FKBP20-2, CHLOROPLASTIC"/>
    <property type="match status" value="1"/>
</dbReference>
<sequence>MAAQPSHAKSPWQARRAVRVRCSRAQQPHAITRRTFVANTLVSSAQPALWARADEGDAPAQTQGSAVAAADAAIPDDALLVQESQPEQASTTATATTDDQQQQQASIFVYPEDQPDGEPISAREEANALTLTANDRQLLEYNRRIQELNGVPLNFPSFVRNGFEVRVLAPGPSWVLTDEGLLYTPLPGEGIAQGNLGKTAQDGQEITFHYIAYNENGRTIDSTFRRNEPARTRLGEGSGMIPGFEVALRRMAVGDRWRLVVPPALGPPVGPSTFFSAKQYEVFDVELLDVRSCVRKSSGMVSTLVCE</sequence>
<dbReference type="Proteomes" id="UP000660262">
    <property type="component" value="Unassembled WGS sequence"/>
</dbReference>
<evidence type="ECO:0000313" key="5">
    <source>
        <dbReference type="Proteomes" id="UP000660262"/>
    </source>
</evidence>
<dbReference type="InterPro" id="IPR044239">
    <property type="entry name" value="FKBP20-2-like"/>
</dbReference>
<dbReference type="InterPro" id="IPR001179">
    <property type="entry name" value="PPIase_FKBP_dom"/>
</dbReference>
<gene>
    <name evidence="4" type="ORF">PPROV_000945200</name>
</gene>
<dbReference type="AlphaFoldDB" id="A0A830HZ70"/>
<evidence type="ECO:0000259" key="3">
    <source>
        <dbReference type="PROSITE" id="PS50059"/>
    </source>
</evidence>
<feature type="region of interest" description="Disordered" evidence="2">
    <location>
        <begin position="83"/>
        <end position="103"/>
    </location>
</feature>
<dbReference type="Gene3D" id="3.10.50.40">
    <property type="match status" value="1"/>
</dbReference>
<evidence type="ECO:0000256" key="2">
    <source>
        <dbReference type="SAM" id="MobiDB-lite"/>
    </source>
</evidence>
<dbReference type="PROSITE" id="PS50059">
    <property type="entry name" value="FKBP_PPIASE"/>
    <property type="match status" value="1"/>
</dbReference>
<organism evidence="4 5">
    <name type="scientific">Pycnococcus provasolii</name>
    <dbReference type="NCBI Taxonomy" id="41880"/>
    <lineage>
        <taxon>Eukaryota</taxon>
        <taxon>Viridiplantae</taxon>
        <taxon>Chlorophyta</taxon>
        <taxon>Pseudoscourfieldiophyceae</taxon>
        <taxon>Pseudoscourfieldiales</taxon>
        <taxon>Pycnococcaceae</taxon>
        <taxon>Pycnococcus</taxon>
    </lineage>
</organism>
<protein>
    <recommendedName>
        <fullName evidence="1">peptidylprolyl isomerase</fullName>
        <ecNumber evidence="1">5.2.1.8</ecNumber>
    </recommendedName>
</protein>
<dbReference type="OrthoDB" id="1902587at2759"/>
<keyword evidence="5" id="KW-1185">Reference proteome</keyword>
<keyword evidence="1" id="KW-0697">Rotamase</keyword>